<reference evidence="2" key="1">
    <citation type="submission" date="2017-01" db="EMBL/GenBank/DDBJ databases">
        <title>Comparative genomics of anhydrobiosis in the tardigrade Hypsibius dujardini.</title>
        <authorList>
            <person name="Yoshida Y."/>
            <person name="Koutsovoulos G."/>
            <person name="Laetsch D."/>
            <person name="Stevens L."/>
            <person name="Kumar S."/>
            <person name="Horikawa D."/>
            <person name="Ishino K."/>
            <person name="Komine S."/>
            <person name="Tomita M."/>
            <person name="Blaxter M."/>
            <person name="Arakawa K."/>
        </authorList>
    </citation>
    <scope>NUCLEOTIDE SEQUENCE [LARGE SCALE GENOMIC DNA]</scope>
    <source>
        <strain evidence="2">Z151</strain>
    </source>
</reference>
<gene>
    <name evidence="1" type="ORF">BV898_19241</name>
</gene>
<dbReference type="EMBL" id="MTYJ01000471">
    <property type="protein sequence ID" value="OWA54848.1"/>
    <property type="molecule type" value="Genomic_DNA"/>
</dbReference>
<protein>
    <submittedName>
        <fullName evidence="1">Uncharacterized protein</fullName>
    </submittedName>
</protein>
<dbReference type="AlphaFoldDB" id="A0A9X6NLA7"/>
<comment type="caution">
    <text evidence="1">The sequence shown here is derived from an EMBL/GenBank/DDBJ whole genome shotgun (WGS) entry which is preliminary data.</text>
</comment>
<organism evidence="1 2">
    <name type="scientific">Hypsibius exemplaris</name>
    <name type="common">Freshwater tardigrade</name>
    <dbReference type="NCBI Taxonomy" id="2072580"/>
    <lineage>
        <taxon>Eukaryota</taxon>
        <taxon>Metazoa</taxon>
        <taxon>Ecdysozoa</taxon>
        <taxon>Tardigrada</taxon>
        <taxon>Eutardigrada</taxon>
        <taxon>Parachela</taxon>
        <taxon>Hypsibioidea</taxon>
        <taxon>Hypsibiidae</taxon>
        <taxon>Hypsibius</taxon>
    </lineage>
</organism>
<name>A0A9X6NLA7_HYPEX</name>
<proteinExistence type="predicted"/>
<accession>A0A9X6NLA7</accession>
<sequence length="80" mass="8448">MALDSEWRLANRTGILAKYDSQWAGRQSGQLSGRRIVGGSECGSLSGWCIIGGCQGVSFEVVGISFPAGRSADINDSQPE</sequence>
<evidence type="ECO:0000313" key="1">
    <source>
        <dbReference type="EMBL" id="OWA54848.1"/>
    </source>
</evidence>
<dbReference type="Proteomes" id="UP000192578">
    <property type="component" value="Unassembled WGS sequence"/>
</dbReference>
<keyword evidence="2" id="KW-1185">Reference proteome</keyword>
<evidence type="ECO:0000313" key="2">
    <source>
        <dbReference type="Proteomes" id="UP000192578"/>
    </source>
</evidence>